<gene>
    <name evidence="8" type="ORF">VE01_00111</name>
</gene>
<dbReference type="GO" id="GO:0016020">
    <property type="term" value="C:membrane"/>
    <property type="evidence" value="ECO:0007669"/>
    <property type="project" value="UniProtKB-SubCell"/>
</dbReference>
<keyword evidence="9" id="KW-1185">Reference proteome</keyword>
<comment type="subcellular location">
    <subcellularLocation>
        <location evidence="1">Membrane</location>
        <topology evidence="1">Multi-pass membrane protein</topology>
    </subcellularLocation>
</comment>
<dbReference type="InterPro" id="IPR036259">
    <property type="entry name" value="MFS_trans_sf"/>
</dbReference>
<reference evidence="8 9" key="1">
    <citation type="submission" date="2016-03" db="EMBL/GenBank/DDBJ databases">
        <title>Comparative genomics of Pseudogymnoascus destructans, the fungus causing white-nose syndrome of bats.</title>
        <authorList>
            <person name="Palmer J.M."/>
            <person name="Drees K.P."/>
            <person name="Foster J.T."/>
            <person name="Lindner D.L."/>
        </authorList>
    </citation>
    <scope>NUCLEOTIDE SEQUENCE [LARGE SCALE GENOMIC DNA]</scope>
    <source>
        <strain evidence="8 9">UAMH 10579</strain>
    </source>
</reference>
<evidence type="ECO:0000256" key="4">
    <source>
        <dbReference type="ARBA" id="ARBA00023136"/>
    </source>
</evidence>
<keyword evidence="3 6" id="KW-1133">Transmembrane helix</keyword>
<dbReference type="EMBL" id="KV460206">
    <property type="protein sequence ID" value="OBU01849.1"/>
    <property type="molecule type" value="Genomic_DNA"/>
</dbReference>
<evidence type="ECO:0000256" key="5">
    <source>
        <dbReference type="SAM" id="MobiDB-lite"/>
    </source>
</evidence>
<evidence type="ECO:0000259" key="7">
    <source>
        <dbReference type="PROSITE" id="PS50850"/>
    </source>
</evidence>
<dbReference type="Proteomes" id="UP000091956">
    <property type="component" value="Unassembled WGS sequence"/>
</dbReference>
<feature type="domain" description="Major facilitator superfamily (MFS) profile" evidence="7">
    <location>
        <begin position="75"/>
        <end position="539"/>
    </location>
</feature>
<keyword evidence="4 6" id="KW-0472">Membrane</keyword>
<dbReference type="InterPro" id="IPR020846">
    <property type="entry name" value="MFS_dom"/>
</dbReference>
<dbReference type="RefSeq" id="XP_018135581.1">
    <property type="nucleotide sequence ID" value="XM_018269644.2"/>
</dbReference>
<feature type="region of interest" description="Disordered" evidence="5">
    <location>
        <begin position="45"/>
        <end position="67"/>
    </location>
</feature>
<feature type="transmembrane region" description="Helical" evidence="6">
    <location>
        <begin position="471"/>
        <end position="495"/>
    </location>
</feature>
<evidence type="ECO:0000256" key="3">
    <source>
        <dbReference type="ARBA" id="ARBA00022989"/>
    </source>
</evidence>
<dbReference type="PANTHER" id="PTHR42718:SF10">
    <property type="entry name" value="TRANSPORTER, PUTATIVE (AFU_ORTHOLOGUE AFUA_8G06760)-RELATED"/>
    <property type="match status" value="1"/>
</dbReference>
<accession>A0A2P2SYB1</accession>
<name>A0A2P2SYB1_9PEZI</name>
<feature type="transmembrane region" description="Helical" evidence="6">
    <location>
        <begin position="143"/>
        <end position="161"/>
    </location>
</feature>
<organism evidence="8 9">
    <name type="scientific">Pseudogymnoascus verrucosus</name>
    <dbReference type="NCBI Taxonomy" id="342668"/>
    <lineage>
        <taxon>Eukaryota</taxon>
        <taxon>Fungi</taxon>
        <taxon>Dikarya</taxon>
        <taxon>Ascomycota</taxon>
        <taxon>Pezizomycotina</taxon>
        <taxon>Leotiomycetes</taxon>
        <taxon>Thelebolales</taxon>
        <taxon>Thelebolaceae</taxon>
        <taxon>Pseudogymnoascus</taxon>
    </lineage>
</organism>
<feature type="transmembrane region" description="Helical" evidence="6">
    <location>
        <begin position="231"/>
        <end position="250"/>
    </location>
</feature>
<feature type="transmembrane region" description="Helical" evidence="6">
    <location>
        <begin position="117"/>
        <end position="136"/>
    </location>
</feature>
<dbReference type="PROSITE" id="PS50850">
    <property type="entry name" value="MFS"/>
    <property type="match status" value="1"/>
</dbReference>
<dbReference type="SUPFAM" id="SSF103473">
    <property type="entry name" value="MFS general substrate transporter"/>
    <property type="match status" value="1"/>
</dbReference>
<feature type="transmembrane region" description="Helical" evidence="6">
    <location>
        <begin position="74"/>
        <end position="97"/>
    </location>
</feature>
<dbReference type="PANTHER" id="PTHR42718">
    <property type="entry name" value="MAJOR FACILITATOR SUPERFAMILY MULTIDRUG TRANSPORTER MFSC"/>
    <property type="match status" value="1"/>
</dbReference>
<dbReference type="GO" id="GO:0022857">
    <property type="term" value="F:transmembrane transporter activity"/>
    <property type="evidence" value="ECO:0007669"/>
    <property type="project" value="InterPro"/>
</dbReference>
<dbReference type="STRING" id="342668.A0A2P2SYB1"/>
<dbReference type="GeneID" id="28833497"/>
<dbReference type="AlphaFoldDB" id="A0A2P2SYB1"/>
<proteinExistence type="predicted"/>
<dbReference type="Gene3D" id="1.20.1250.20">
    <property type="entry name" value="MFS general substrate transporter like domains"/>
    <property type="match status" value="2"/>
</dbReference>
<feature type="transmembrane region" description="Helical" evidence="6">
    <location>
        <begin position="515"/>
        <end position="535"/>
    </location>
</feature>
<evidence type="ECO:0000313" key="9">
    <source>
        <dbReference type="Proteomes" id="UP000091956"/>
    </source>
</evidence>
<keyword evidence="2 6" id="KW-0812">Transmembrane</keyword>
<sequence length="559" mass="59761">MTNPGPPPGYLDDEKRGRITVTTTEVEDFPPPKTESVVSMGAFATATSPSEGGTLVPDEPDKPSNELSPWRTSIIIITLSGITLTTSMSVGAFTIALPAMAKDMNLTAQFLLWPQSMYSLTNGCFLFLAGSIADHIGNRNMNIFGCFFAGSFVLAAGLSQTGLQLTAFRGLQGIGAAMCLPTAFSIISKTIPMGRKRNIAFACLGLGQPLGWFLGLLVGGICEGSRPGWRLAIYITAALTILLGLVNIWSLPNDRRKESSSWSSFYRSVDWVGLTISSTCFGTLSYVFAAISGDLEAIEHPANIVLLCLAALLIPMFAFWMNLQEKHGRPALVPNSMWRNKAFTCMCLMVVLIWATLQCMRLFLSLFLQNIQHFSALKAAVLLLPNVIAGIALNLLTGFLACRVSSYYLVFAANVFGILSPLLLCVINPAWNYWLCSFWAVLLSPVSAGVVFTIANLVITDAFPKETQALAGAMSNTAQQLGGAFGLALAGVVAARGSQGGQKGSQDAMWLGYRAVFYMCFGAMVVACLLGAVALRGAGVVGTSNEEKRPTTAKQDGDV</sequence>
<feature type="transmembrane region" description="Helical" evidence="6">
    <location>
        <begin position="343"/>
        <end position="364"/>
    </location>
</feature>
<evidence type="ECO:0000313" key="8">
    <source>
        <dbReference type="EMBL" id="OBU01849.1"/>
    </source>
</evidence>
<dbReference type="OrthoDB" id="440755at2759"/>
<dbReference type="Pfam" id="PF07690">
    <property type="entry name" value="MFS_1"/>
    <property type="match status" value="1"/>
</dbReference>
<reference evidence="9" key="2">
    <citation type="journal article" date="2018" name="Nat. Commun.">
        <title>Extreme sensitivity to ultraviolet light in the fungal pathogen causing white-nose syndrome of bats.</title>
        <authorList>
            <person name="Palmer J.M."/>
            <person name="Drees K.P."/>
            <person name="Foster J.T."/>
            <person name="Lindner D.L."/>
        </authorList>
    </citation>
    <scope>NUCLEOTIDE SEQUENCE [LARGE SCALE GENOMIC DNA]</scope>
    <source>
        <strain evidence="9">UAMH 10579</strain>
    </source>
</reference>
<protein>
    <recommendedName>
        <fullName evidence="7">Major facilitator superfamily (MFS) profile domain-containing protein</fullName>
    </recommendedName>
</protein>
<evidence type="ECO:0000256" key="6">
    <source>
        <dbReference type="SAM" id="Phobius"/>
    </source>
</evidence>
<feature type="transmembrane region" description="Helical" evidence="6">
    <location>
        <begin position="304"/>
        <end position="323"/>
    </location>
</feature>
<evidence type="ECO:0000256" key="2">
    <source>
        <dbReference type="ARBA" id="ARBA00022692"/>
    </source>
</evidence>
<dbReference type="InterPro" id="IPR011701">
    <property type="entry name" value="MFS"/>
</dbReference>
<feature type="transmembrane region" description="Helical" evidence="6">
    <location>
        <begin position="199"/>
        <end position="219"/>
    </location>
</feature>
<feature type="transmembrane region" description="Helical" evidence="6">
    <location>
        <begin position="376"/>
        <end position="396"/>
    </location>
</feature>
<feature type="transmembrane region" description="Helical" evidence="6">
    <location>
        <begin position="271"/>
        <end position="292"/>
    </location>
</feature>
<evidence type="ECO:0000256" key="1">
    <source>
        <dbReference type="ARBA" id="ARBA00004141"/>
    </source>
</evidence>
<feature type="transmembrane region" description="Helical" evidence="6">
    <location>
        <begin position="408"/>
        <end position="431"/>
    </location>
</feature>
<feature type="transmembrane region" description="Helical" evidence="6">
    <location>
        <begin position="167"/>
        <end position="187"/>
    </location>
</feature>
<feature type="transmembrane region" description="Helical" evidence="6">
    <location>
        <begin position="437"/>
        <end position="459"/>
    </location>
</feature>